<dbReference type="RefSeq" id="WP_114563181.1">
    <property type="nucleotide sequence ID" value="NZ_CP031124.1"/>
</dbReference>
<sequence>MSLPQIFQWVVSAHLDDHKSPELVLLKGHLLLEVAIDNAAQQFLAKEKHENLTEFSFHKKLQTLSSLQTQSPANMAKAIEHLHALNRIRNRLAHEFQFAGGEDSLAQWSQAVLSDFSGVKFQRHTFRTKLIHAIGALASVVVNPKSDLSIESAGSNPSFNGTPGGAR</sequence>
<dbReference type="AlphaFoldDB" id="A0A345DCH3"/>
<protein>
    <recommendedName>
        <fullName evidence="3">DUF4145 domain-containing protein</fullName>
    </recommendedName>
</protein>
<dbReference type="EMBL" id="CP031124">
    <property type="protein sequence ID" value="AXF86061.1"/>
    <property type="molecule type" value="Genomic_DNA"/>
</dbReference>
<name>A0A345DCH3_9BURK</name>
<dbReference type="Proteomes" id="UP000252182">
    <property type="component" value="Chromosome"/>
</dbReference>
<keyword evidence="2" id="KW-1185">Reference proteome</keyword>
<reference evidence="2" key="1">
    <citation type="submission" date="2018-07" db="EMBL/GenBank/DDBJ databases">
        <authorList>
            <person name="Kim H."/>
        </authorList>
    </citation>
    <scope>NUCLEOTIDE SEQUENCE [LARGE SCALE GENOMIC DNA]</scope>
    <source>
        <strain evidence="2">F02</strain>
    </source>
</reference>
<organism evidence="1 2">
    <name type="scientific">Ephemeroptericola cinctiostellae</name>
    <dbReference type="NCBI Taxonomy" id="2268024"/>
    <lineage>
        <taxon>Bacteria</taxon>
        <taxon>Pseudomonadati</taxon>
        <taxon>Pseudomonadota</taxon>
        <taxon>Betaproteobacteria</taxon>
        <taxon>Burkholderiales</taxon>
        <taxon>Burkholderiaceae</taxon>
        <taxon>Ephemeroptericola</taxon>
    </lineage>
</organism>
<dbReference type="OrthoDB" id="9134235at2"/>
<accession>A0A345DCH3</accession>
<evidence type="ECO:0008006" key="3">
    <source>
        <dbReference type="Google" id="ProtNLM"/>
    </source>
</evidence>
<dbReference type="KEGG" id="hyf:DTO96_101802"/>
<gene>
    <name evidence="1" type="ORF">DTO96_101802</name>
</gene>
<proteinExistence type="predicted"/>
<evidence type="ECO:0000313" key="1">
    <source>
        <dbReference type="EMBL" id="AXF86061.1"/>
    </source>
</evidence>
<evidence type="ECO:0000313" key="2">
    <source>
        <dbReference type="Proteomes" id="UP000252182"/>
    </source>
</evidence>